<organism evidence="2 3">
    <name type="scientific">Momordica charantia</name>
    <name type="common">Bitter gourd</name>
    <name type="synonym">Balsam pear</name>
    <dbReference type="NCBI Taxonomy" id="3673"/>
    <lineage>
        <taxon>Eukaryota</taxon>
        <taxon>Viridiplantae</taxon>
        <taxon>Streptophyta</taxon>
        <taxon>Embryophyta</taxon>
        <taxon>Tracheophyta</taxon>
        <taxon>Spermatophyta</taxon>
        <taxon>Magnoliopsida</taxon>
        <taxon>eudicotyledons</taxon>
        <taxon>Gunneridae</taxon>
        <taxon>Pentapetalae</taxon>
        <taxon>rosids</taxon>
        <taxon>fabids</taxon>
        <taxon>Cucurbitales</taxon>
        <taxon>Cucurbitaceae</taxon>
        <taxon>Momordiceae</taxon>
        <taxon>Momordica</taxon>
    </lineage>
</organism>
<evidence type="ECO:0000256" key="1">
    <source>
        <dbReference type="SAM" id="MobiDB-lite"/>
    </source>
</evidence>
<proteinExistence type="predicted"/>
<evidence type="ECO:0000313" key="3">
    <source>
        <dbReference type="RefSeq" id="XP_022131625.1"/>
    </source>
</evidence>
<dbReference type="AlphaFoldDB" id="A0A6J1BQ78"/>
<evidence type="ECO:0000313" key="2">
    <source>
        <dbReference type="Proteomes" id="UP000504603"/>
    </source>
</evidence>
<reference evidence="3" key="1">
    <citation type="submission" date="2025-08" db="UniProtKB">
        <authorList>
            <consortium name="RefSeq"/>
        </authorList>
    </citation>
    <scope>IDENTIFICATION</scope>
    <source>
        <strain evidence="3">OHB3-1</strain>
    </source>
</reference>
<feature type="compositionally biased region" description="Low complexity" evidence="1">
    <location>
        <begin position="10"/>
        <end position="21"/>
    </location>
</feature>
<keyword evidence="2" id="KW-1185">Reference proteome</keyword>
<accession>A0A6J1BQ78</accession>
<gene>
    <name evidence="3" type="primary">LOC111004755</name>
</gene>
<feature type="region of interest" description="Disordered" evidence="1">
    <location>
        <begin position="1"/>
        <end position="21"/>
    </location>
</feature>
<name>A0A6J1BQ78_MOMCH</name>
<dbReference type="RefSeq" id="XP_022131625.1">
    <property type="nucleotide sequence ID" value="XM_022275933.1"/>
</dbReference>
<sequence length="103" mass="11247">MMFRVSHTNPSRSPQSPSPPLSLFRPIVVPIRCPSHLSSSSLDSGLLSIQLSFQISISCPLVSGLSCLEMVREVGFVFPRLASRSGMTILVLWSPDWILLGPP</sequence>
<protein>
    <submittedName>
        <fullName evidence="3">Uncharacterized protein LOC111004755</fullName>
    </submittedName>
</protein>
<dbReference type="Proteomes" id="UP000504603">
    <property type="component" value="Unplaced"/>
</dbReference>
<dbReference type="GeneID" id="111004755"/>
<dbReference type="KEGG" id="mcha:111004755"/>